<dbReference type="RefSeq" id="WP_148909231.1">
    <property type="nucleotide sequence ID" value="NZ_VNHX01000016.1"/>
</dbReference>
<sequence>MANILFKALPSNSPSLFPEDIFAKIPAGHPVRLVNEVVEKLNIDPIIGQYKGGGTTGFHPRMMIKVLFYAYLSNIYSCRKIERALQENIYFMWLSGHSTPDYRTINYFRGKRLKGHIQSLFAEVVRLLAELGYVSLKVQYIDGTKIESAAGRYTFVWKGSVEKNKVKLEA</sequence>
<dbReference type="EMBL" id="VNHX01000016">
    <property type="protein sequence ID" value="TYP92399.1"/>
    <property type="molecule type" value="Genomic_DNA"/>
</dbReference>
<evidence type="ECO:0000313" key="4">
    <source>
        <dbReference type="Proteomes" id="UP000325105"/>
    </source>
</evidence>
<evidence type="ECO:0000259" key="1">
    <source>
        <dbReference type="Pfam" id="PF05598"/>
    </source>
</evidence>
<dbReference type="Pfam" id="PF05598">
    <property type="entry name" value="DUF772"/>
    <property type="match status" value="1"/>
</dbReference>
<dbReference type="PANTHER" id="PTHR33408">
    <property type="entry name" value="TRANSPOSASE"/>
    <property type="match status" value="1"/>
</dbReference>
<dbReference type="AlphaFoldDB" id="A0A5S5D396"/>
<evidence type="ECO:0000313" key="2">
    <source>
        <dbReference type="EMBL" id="TYP89282.1"/>
    </source>
</evidence>
<dbReference type="OrthoDB" id="1121830at2"/>
<accession>A0A5S5D396</accession>
<gene>
    <name evidence="3" type="ORF">BC792_1161</name>
    <name evidence="2" type="ORF">BC792_1281</name>
</gene>
<evidence type="ECO:0000313" key="3">
    <source>
        <dbReference type="EMBL" id="TYP92399.1"/>
    </source>
</evidence>
<keyword evidence="4" id="KW-1185">Reference proteome</keyword>
<protein>
    <submittedName>
        <fullName evidence="2">Transposase</fullName>
    </submittedName>
</protein>
<dbReference type="InterPro" id="IPR008490">
    <property type="entry name" value="Transposase_InsH_N"/>
</dbReference>
<dbReference type="PANTHER" id="PTHR33408:SF2">
    <property type="entry name" value="TRANSPOSASE DDE DOMAIN-CONTAINING PROTEIN"/>
    <property type="match status" value="1"/>
</dbReference>
<comment type="caution">
    <text evidence="2">The sequence shown here is derived from an EMBL/GenBank/DDBJ whole genome shotgun (WGS) entry which is preliminary data.</text>
</comment>
<organism evidence="2 4">
    <name type="scientific">Sphingobacterium allocomposti</name>
    <dbReference type="NCBI Taxonomy" id="415956"/>
    <lineage>
        <taxon>Bacteria</taxon>
        <taxon>Pseudomonadati</taxon>
        <taxon>Bacteroidota</taxon>
        <taxon>Sphingobacteriia</taxon>
        <taxon>Sphingobacteriales</taxon>
        <taxon>Sphingobacteriaceae</taxon>
        <taxon>Sphingobacterium</taxon>
    </lineage>
</organism>
<name>A0A5S5D396_9SPHI</name>
<dbReference type="Proteomes" id="UP000325105">
    <property type="component" value="Unassembled WGS sequence"/>
</dbReference>
<feature type="domain" description="Transposase InsH N-terminal" evidence="1">
    <location>
        <begin position="20"/>
        <end position="109"/>
    </location>
</feature>
<feature type="non-terminal residue" evidence="2">
    <location>
        <position position="170"/>
    </location>
</feature>
<reference evidence="2 4" key="1">
    <citation type="submission" date="2019-07" db="EMBL/GenBank/DDBJ databases">
        <title>Genomic Encyclopedia of Archaeal and Bacterial Type Strains, Phase II (KMG-II): from individual species to whole genera.</title>
        <authorList>
            <person name="Goeker M."/>
        </authorList>
    </citation>
    <scope>NUCLEOTIDE SEQUENCE [LARGE SCALE GENOMIC DNA]</scope>
    <source>
        <strain evidence="2 4">DSM 18850</strain>
    </source>
</reference>
<proteinExistence type="predicted"/>
<dbReference type="EMBL" id="VNHX01000028">
    <property type="protein sequence ID" value="TYP89282.1"/>
    <property type="molecule type" value="Genomic_DNA"/>
</dbReference>